<name>W2VU43_PHYNI</name>
<protein>
    <submittedName>
        <fullName evidence="1">Uncharacterized protein</fullName>
    </submittedName>
</protein>
<dbReference type="EMBL" id="ANIX01004292">
    <property type="protein sequence ID" value="ETP01233.1"/>
    <property type="molecule type" value="Genomic_DNA"/>
</dbReference>
<reference evidence="1 2" key="1">
    <citation type="submission" date="2013-11" db="EMBL/GenBank/DDBJ databases">
        <title>The Genome Sequence of Phytophthora parasitica CJ01A1.</title>
        <authorList>
            <consortium name="The Broad Institute Genomics Platform"/>
            <person name="Russ C."/>
            <person name="Tyler B."/>
            <person name="Panabieres F."/>
            <person name="Shan W."/>
            <person name="Tripathy S."/>
            <person name="Grunwald N."/>
            <person name="Machado M."/>
            <person name="Johnson C.S."/>
            <person name="Walker B."/>
            <person name="Young S.K."/>
            <person name="Zeng Q."/>
            <person name="Gargeya S."/>
            <person name="Fitzgerald M."/>
            <person name="Haas B."/>
            <person name="Abouelleil A."/>
            <person name="Allen A.W."/>
            <person name="Alvarado L."/>
            <person name="Arachchi H.M."/>
            <person name="Berlin A.M."/>
            <person name="Chapman S.B."/>
            <person name="Gainer-Dewar J."/>
            <person name="Goldberg J."/>
            <person name="Griggs A."/>
            <person name="Gujja S."/>
            <person name="Hansen M."/>
            <person name="Howarth C."/>
            <person name="Imamovic A."/>
            <person name="Ireland A."/>
            <person name="Larimer J."/>
            <person name="McCowan C."/>
            <person name="Murphy C."/>
            <person name="Pearson M."/>
            <person name="Poon T.W."/>
            <person name="Priest M."/>
            <person name="Roberts A."/>
            <person name="Saif S."/>
            <person name="Shea T."/>
            <person name="Sisk P."/>
            <person name="Sykes S."/>
            <person name="Wortman J."/>
            <person name="Nusbaum C."/>
            <person name="Birren B."/>
        </authorList>
    </citation>
    <scope>NUCLEOTIDE SEQUENCE [LARGE SCALE GENOMIC DNA]</scope>
    <source>
        <strain evidence="1 2">CJ01A1</strain>
    </source>
</reference>
<evidence type="ECO:0000313" key="2">
    <source>
        <dbReference type="Proteomes" id="UP000018958"/>
    </source>
</evidence>
<organism evidence="1 2">
    <name type="scientific">Phytophthora nicotianae CJ01A1</name>
    <dbReference type="NCBI Taxonomy" id="1317063"/>
    <lineage>
        <taxon>Eukaryota</taxon>
        <taxon>Sar</taxon>
        <taxon>Stramenopiles</taxon>
        <taxon>Oomycota</taxon>
        <taxon>Peronosporomycetes</taxon>
        <taxon>Peronosporales</taxon>
        <taxon>Peronosporaceae</taxon>
        <taxon>Phytophthora</taxon>
    </lineage>
</organism>
<feature type="non-terminal residue" evidence="1">
    <location>
        <position position="1"/>
    </location>
</feature>
<dbReference type="Proteomes" id="UP000018958">
    <property type="component" value="Unassembled WGS sequence"/>
</dbReference>
<comment type="caution">
    <text evidence="1">The sequence shown here is derived from an EMBL/GenBank/DDBJ whole genome shotgun (WGS) entry which is preliminary data.</text>
</comment>
<accession>W2VU43</accession>
<sequence>SSNEDAKRVVNLAWLTRDLPSLRVGGAQWTFQPNITPTCLIFGGLAPKVLKACLIEESNSSRVKGWKKKEGLPCWKFTRQPESNECGCDFHGDFALASYRLSLLESWYSG</sequence>
<proteinExistence type="predicted"/>
<dbReference type="AlphaFoldDB" id="W2VU43"/>
<gene>
    <name evidence="1" type="ORF">F441_21493</name>
</gene>
<evidence type="ECO:0000313" key="1">
    <source>
        <dbReference type="EMBL" id="ETP01233.1"/>
    </source>
</evidence>